<accession>A0A6S6SHC6</accession>
<sequence length="82" mass="9238">MSTVMSIEEIAKIAKIAKIAEREVVSGDFRPVCLNKDAMIIIYHQGHTDDECLHMLKSYNKVLELGRDALCKSLMDNVIDNT</sequence>
<reference evidence="1" key="1">
    <citation type="submission" date="2020-01" db="EMBL/GenBank/DDBJ databases">
        <authorList>
            <person name="Meier V. D."/>
            <person name="Meier V D."/>
        </authorList>
    </citation>
    <scope>NUCLEOTIDE SEQUENCE</scope>
    <source>
        <strain evidence="1">HLG_WM_MAG_01</strain>
    </source>
</reference>
<evidence type="ECO:0000313" key="1">
    <source>
        <dbReference type="EMBL" id="CAA6807847.1"/>
    </source>
</evidence>
<dbReference type="EMBL" id="CACVAS010000047">
    <property type="protein sequence ID" value="CAA6807847.1"/>
    <property type="molecule type" value="Genomic_DNA"/>
</dbReference>
<organism evidence="1">
    <name type="scientific">uncultured Sulfurovum sp</name>
    <dbReference type="NCBI Taxonomy" id="269237"/>
    <lineage>
        <taxon>Bacteria</taxon>
        <taxon>Pseudomonadati</taxon>
        <taxon>Campylobacterota</taxon>
        <taxon>Epsilonproteobacteria</taxon>
        <taxon>Campylobacterales</taxon>
        <taxon>Sulfurovaceae</taxon>
        <taxon>Sulfurovum</taxon>
        <taxon>environmental samples</taxon>
    </lineage>
</organism>
<name>A0A6S6SHC6_9BACT</name>
<dbReference type="AlphaFoldDB" id="A0A6S6SHC6"/>
<protein>
    <submittedName>
        <fullName evidence="1">Uncharacterized protein</fullName>
    </submittedName>
</protein>
<proteinExistence type="predicted"/>
<gene>
    <name evidence="1" type="ORF">HELGO_WM3344</name>
</gene>